<keyword evidence="1" id="KW-1133">Transmembrane helix</keyword>
<reference evidence="2 3" key="1">
    <citation type="submission" date="2014-05" db="EMBL/GenBank/DDBJ databases">
        <title>Pseudomonas simiae WCS417.</title>
        <authorList>
            <person name="Berendsen R.L."/>
        </authorList>
    </citation>
    <scope>NUCLEOTIDE SEQUENCE [LARGE SCALE GENOMIC DNA]</scope>
    <source>
        <strain evidence="2 3">WCS417</strain>
    </source>
</reference>
<sequence>MSELKKIAVTVKNFELQASGDLDALYRNVRCEDEGGTTFYFKEVVMLNYLRRHGAIATDARRTWYYKHLGKKSIVLVAFEKSNGKVEYDLEHMRAVAKSSVIKGIIFAVAAIPAGLIIATATFGVGLVFIPVGLFYAYRSAFKIPGLLRRETLVRELAEYGVVVR</sequence>
<dbReference type="AlphaFoldDB" id="A0A1N7UA71"/>
<name>A0A1N7UA71_9PSED</name>
<organism evidence="2 3">
    <name type="scientific">Pseudomonas simiae</name>
    <dbReference type="NCBI Taxonomy" id="321846"/>
    <lineage>
        <taxon>Bacteria</taxon>
        <taxon>Pseudomonadati</taxon>
        <taxon>Pseudomonadota</taxon>
        <taxon>Gammaproteobacteria</taxon>
        <taxon>Pseudomonadales</taxon>
        <taxon>Pseudomonadaceae</taxon>
        <taxon>Pseudomonas</taxon>
    </lineage>
</organism>
<evidence type="ECO:0000313" key="3">
    <source>
        <dbReference type="Proteomes" id="UP000027308"/>
    </source>
</evidence>
<dbReference type="RefSeq" id="WP_038453510.1">
    <property type="nucleotide sequence ID" value="NZ_CP007637.1"/>
</dbReference>
<keyword evidence="1" id="KW-0812">Transmembrane</keyword>
<protein>
    <submittedName>
        <fullName evidence="2">Uncharacterized protein</fullName>
    </submittedName>
</protein>
<accession>A0A1N7UA71</accession>
<evidence type="ECO:0000313" key="2">
    <source>
        <dbReference type="EMBL" id="AIB37886.1"/>
    </source>
</evidence>
<dbReference type="EMBL" id="CP007637">
    <property type="protein sequence ID" value="AIB37886.1"/>
    <property type="molecule type" value="Genomic_DNA"/>
</dbReference>
<gene>
    <name evidence="2" type="ORF">PS417_20350</name>
</gene>
<feature type="transmembrane region" description="Helical" evidence="1">
    <location>
        <begin position="105"/>
        <end position="138"/>
    </location>
</feature>
<dbReference type="Proteomes" id="UP000027308">
    <property type="component" value="Chromosome"/>
</dbReference>
<proteinExistence type="predicted"/>
<dbReference type="OrthoDB" id="6992939at2"/>
<keyword evidence="1" id="KW-0472">Membrane</keyword>
<evidence type="ECO:0000256" key="1">
    <source>
        <dbReference type="SAM" id="Phobius"/>
    </source>
</evidence>